<dbReference type="Pfam" id="PF00069">
    <property type="entry name" value="Pkinase"/>
    <property type="match status" value="1"/>
</dbReference>
<dbReference type="OMA" id="EVISACY"/>
<evidence type="ECO:0000256" key="7">
    <source>
        <dbReference type="SAM" id="SignalP"/>
    </source>
</evidence>
<dbReference type="PROSITE" id="PS00107">
    <property type="entry name" value="PROTEIN_KINASE_ATP"/>
    <property type="match status" value="1"/>
</dbReference>
<dbReference type="STRING" id="105231.A0A1Y1IA00"/>
<evidence type="ECO:0000259" key="8">
    <source>
        <dbReference type="PROSITE" id="PS50011"/>
    </source>
</evidence>
<dbReference type="SUPFAM" id="SSF56112">
    <property type="entry name" value="Protein kinase-like (PK-like)"/>
    <property type="match status" value="1"/>
</dbReference>
<dbReference type="FunFam" id="1.10.510.10:FF:000146">
    <property type="entry name" value="LRR receptor-like serine/threonine-protein kinase IOS1"/>
    <property type="match status" value="1"/>
</dbReference>
<dbReference type="InterPro" id="IPR008271">
    <property type="entry name" value="Ser/Thr_kinase_AS"/>
</dbReference>
<dbReference type="Gene3D" id="3.30.200.20">
    <property type="entry name" value="Phosphorylase Kinase, domain 1"/>
    <property type="match status" value="1"/>
</dbReference>
<dbReference type="Gene3D" id="1.10.510.10">
    <property type="entry name" value="Transferase(Phosphotransferase) domain 1"/>
    <property type="match status" value="1"/>
</dbReference>
<reference evidence="9 10" key="1">
    <citation type="journal article" date="2014" name="Nat. Commun.">
        <title>Klebsormidium flaccidum genome reveals primary factors for plant terrestrial adaptation.</title>
        <authorList>
            <person name="Hori K."/>
            <person name="Maruyama F."/>
            <person name="Fujisawa T."/>
            <person name="Togashi T."/>
            <person name="Yamamoto N."/>
            <person name="Seo M."/>
            <person name="Sato S."/>
            <person name="Yamada T."/>
            <person name="Mori H."/>
            <person name="Tajima N."/>
            <person name="Moriyama T."/>
            <person name="Ikeuchi M."/>
            <person name="Watanabe M."/>
            <person name="Wada H."/>
            <person name="Kobayashi K."/>
            <person name="Saito M."/>
            <person name="Masuda T."/>
            <person name="Sasaki-Sekimoto Y."/>
            <person name="Mashiguchi K."/>
            <person name="Awai K."/>
            <person name="Shimojima M."/>
            <person name="Masuda S."/>
            <person name="Iwai M."/>
            <person name="Nobusawa T."/>
            <person name="Narise T."/>
            <person name="Kondo S."/>
            <person name="Saito H."/>
            <person name="Sato R."/>
            <person name="Murakawa M."/>
            <person name="Ihara Y."/>
            <person name="Oshima-Yamada Y."/>
            <person name="Ohtaka K."/>
            <person name="Satoh M."/>
            <person name="Sonobe K."/>
            <person name="Ishii M."/>
            <person name="Ohtani R."/>
            <person name="Kanamori-Sato M."/>
            <person name="Honoki R."/>
            <person name="Miyazaki D."/>
            <person name="Mochizuki H."/>
            <person name="Umetsu J."/>
            <person name="Higashi K."/>
            <person name="Shibata D."/>
            <person name="Kamiya Y."/>
            <person name="Sato N."/>
            <person name="Nakamura Y."/>
            <person name="Tabata S."/>
            <person name="Ida S."/>
            <person name="Kurokawa K."/>
            <person name="Ohta H."/>
        </authorList>
    </citation>
    <scope>NUCLEOTIDE SEQUENCE [LARGE SCALE GENOMIC DNA]</scope>
    <source>
        <strain evidence="9 10">NIES-2285</strain>
    </source>
</reference>
<dbReference type="GO" id="GO:0005524">
    <property type="term" value="F:ATP binding"/>
    <property type="evidence" value="ECO:0007669"/>
    <property type="project" value="UniProtKB-UniRule"/>
</dbReference>
<feature type="binding site" evidence="5">
    <location>
        <position position="522"/>
    </location>
    <ligand>
        <name>ATP</name>
        <dbReference type="ChEBI" id="CHEBI:30616"/>
    </ligand>
</feature>
<protein>
    <submittedName>
        <fullName evidence="9">Proline-rich extensin-like receptor kinase (PERK) family</fullName>
    </submittedName>
</protein>
<evidence type="ECO:0000256" key="1">
    <source>
        <dbReference type="ARBA" id="ARBA00022679"/>
    </source>
</evidence>
<feature type="chain" id="PRO_5012824311" evidence="7">
    <location>
        <begin position="20"/>
        <end position="865"/>
    </location>
</feature>
<evidence type="ECO:0000256" key="4">
    <source>
        <dbReference type="ARBA" id="ARBA00022840"/>
    </source>
</evidence>
<dbReference type="InterPro" id="IPR011009">
    <property type="entry name" value="Kinase-like_dom_sf"/>
</dbReference>
<keyword evidence="6" id="KW-0812">Transmembrane</keyword>
<keyword evidence="10" id="KW-1185">Reference proteome</keyword>
<feature type="domain" description="Protein kinase" evidence="8">
    <location>
        <begin position="495"/>
        <end position="787"/>
    </location>
</feature>
<dbReference type="PANTHER" id="PTHR48006:SF92">
    <property type="entry name" value="LRR RECEPTOR-LIKE SERINE_THREONINE-PROTEIN KINASE GSO1"/>
    <property type="match status" value="1"/>
</dbReference>
<keyword evidence="2 5" id="KW-0547">Nucleotide-binding</keyword>
<evidence type="ECO:0000256" key="2">
    <source>
        <dbReference type="ARBA" id="ARBA00022741"/>
    </source>
</evidence>
<evidence type="ECO:0000256" key="3">
    <source>
        <dbReference type="ARBA" id="ARBA00022777"/>
    </source>
</evidence>
<sequence>MQALCLLAAFVLSVGRVSTDYVVTGPSLAPPIPPGQCPYVFKDVNIKYAQGFCPTDFQAKNPVFSTSCCNALEGLIFQSRVQLANETGVLLLPQSSADACIKAAAQAFAPGAEQLFATCGINSTLLSIESGAPCGTELLTVYDFWEASGHSFPGIVGASCFQASDCTACMTQVNRKIASLRGNATLLSSPACQALGQIAMTAAAYPVVVANGISGCVRKVPILKLDQSPVCESLDWDEIDFSSAALSCGPAQIRSDRCCDLILGIGGQAHSIYANRTGHSIPQDQVQACVAALNSRLVKAGVTTSVAERCQLGPFPLLFAVGCYNYSNYDARIPDHLLVDGAGDACNPNQGNCSNSICQTQFDSASAFLANSSDPQVTNLCGFLVMSQYLARYDSLSEITARLNCFVNYPAPLALGFVTSKSRALTMSAIAGIVSACTVVLLILVAITAVVCKRRSLKEGLDECLGRGSRQWTGMPGLMLESFSFSTLKRATKNFSEDRLLGRGGSGKVFMGELRGNLVAVKVISREPAAGGSKEFQNEVLSMARLRHRHLVSLEGCCNSPRHYILVYEFMANGSLDDHLYPPKGGPAHVVPEGSQTRFLDWPTRMKIALGTAKGLTYLHEDCNPRILHRDIKPSNILLDSDFEAKVADFGLAKLTTDGDTHLTASIAGTWGFMAPEYAASGRLTDKSDVYSFGVVLLTLVAGRRPIEPLDVQDKVYLIEWAWTLAEADALQELLDVRLTSALKEHAAAIDNVTRIALLCIHSSVNLRPTMVECIRMLTGTAPVPALRPGLIFTPSSLATPGPSSDWNSTDGSAGWSGLSRGVLSNQSVVSGHSMLSNQSSLSKIELAARTESIEADDLEPGTGT</sequence>
<keyword evidence="1" id="KW-0808">Transferase</keyword>
<evidence type="ECO:0000256" key="6">
    <source>
        <dbReference type="SAM" id="Phobius"/>
    </source>
</evidence>
<dbReference type="SMART" id="SM00220">
    <property type="entry name" value="S_TKc"/>
    <property type="match status" value="1"/>
</dbReference>
<dbReference type="PROSITE" id="PS00108">
    <property type="entry name" value="PROTEIN_KINASE_ST"/>
    <property type="match status" value="1"/>
</dbReference>
<dbReference type="OrthoDB" id="4062651at2759"/>
<accession>A0A1Y1IA00</accession>
<evidence type="ECO:0000313" key="10">
    <source>
        <dbReference type="Proteomes" id="UP000054558"/>
    </source>
</evidence>
<evidence type="ECO:0000256" key="5">
    <source>
        <dbReference type="PROSITE-ProRule" id="PRU10141"/>
    </source>
</evidence>
<keyword evidence="9" id="KW-0675">Receptor</keyword>
<keyword evidence="6" id="KW-0472">Membrane</keyword>
<feature type="transmembrane region" description="Helical" evidence="6">
    <location>
        <begin position="429"/>
        <end position="452"/>
    </location>
</feature>
<gene>
    <name evidence="9" type="ORF">KFL_003110040</name>
</gene>
<dbReference type="EMBL" id="DF237260">
    <property type="protein sequence ID" value="GAQ86782.1"/>
    <property type="molecule type" value="Genomic_DNA"/>
</dbReference>
<dbReference type="InterPro" id="IPR043891">
    <property type="entry name" value="SPARK"/>
</dbReference>
<dbReference type="GO" id="GO:0004672">
    <property type="term" value="F:protein kinase activity"/>
    <property type="evidence" value="ECO:0000318"/>
    <property type="project" value="GO_Central"/>
</dbReference>
<keyword evidence="3 9" id="KW-0418">Kinase</keyword>
<evidence type="ECO:0000313" key="9">
    <source>
        <dbReference type="EMBL" id="GAQ86782.1"/>
    </source>
</evidence>
<dbReference type="InterPro" id="IPR000719">
    <property type="entry name" value="Prot_kinase_dom"/>
</dbReference>
<dbReference type="Proteomes" id="UP000054558">
    <property type="component" value="Unassembled WGS sequence"/>
</dbReference>
<proteinExistence type="predicted"/>
<name>A0A1Y1IA00_KLENI</name>
<dbReference type="AlphaFoldDB" id="A0A1Y1IA00"/>
<dbReference type="InterPro" id="IPR017441">
    <property type="entry name" value="Protein_kinase_ATP_BS"/>
</dbReference>
<keyword evidence="4 5" id="KW-0067">ATP-binding</keyword>
<feature type="signal peptide" evidence="7">
    <location>
        <begin position="1"/>
        <end position="19"/>
    </location>
</feature>
<keyword evidence="6" id="KW-1133">Transmembrane helix</keyword>
<dbReference type="Pfam" id="PF19160">
    <property type="entry name" value="SPARK"/>
    <property type="match status" value="1"/>
</dbReference>
<dbReference type="PANTHER" id="PTHR48006">
    <property type="entry name" value="LEUCINE-RICH REPEAT-CONTAINING PROTEIN DDB_G0281931-RELATED"/>
    <property type="match status" value="1"/>
</dbReference>
<dbReference type="InterPro" id="IPR051824">
    <property type="entry name" value="LRR_Rcpt-Like_S/T_Kinase"/>
</dbReference>
<dbReference type="PROSITE" id="PS50011">
    <property type="entry name" value="PROTEIN_KINASE_DOM"/>
    <property type="match status" value="1"/>
</dbReference>
<keyword evidence="7" id="KW-0732">Signal</keyword>
<dbReference type="GO" id="GO:0045088">
    <property type="term" value="P:regulation of innate immune response"/>
    <property type="evidence" value="ECO:0000318"/>
    <property type="project" value="GO_Central"/>
</dbReference>
<organism evidence="9 10">
    <name type="scientific">Klebsormidium nitens</name>
    <name type="common">Green alga</name>
    <name type="synonym">Ulothrix nitens</name>
    <dbReference type="NCBI Taxonomy" id="105231"/>
    <lineage>
        <taxon>Eukaryota</taxon>
        <taxon>Viridiplantae</taxon>
        <taxon>Streptophyta</taxon>
        <taxon>Klebsormidiophyceae</taxon>
        <taxon>Klebsormidiales</taxon>
        <taxon>Klebsormidiaceae</taxon>
        <taxon>Klebsormidium</taxon>
    </lineage>
</organism>